<dbReference type="PANTHER" id="PTHR43190">
    <property type="entry name" value="N-ACETYL-D-GLUCOSAMINE KINASE"/>
    <property type="match status" value="1"/>
</dbReference>
<accession>A0ABW4PWI6</accession>
<dbReference type="InterPro" id="IPR043129">
    <property type="entry name" value="ATPase_NBD"/>
</dbReference>
<proteinExistence type="predicted"/>
<gene>
    <name evidence="2" type="ORF">ACFSDA_01865</name>
</gene>
<dbReference type="Proteomes" id="UP001597280">
    <property type="component" value="Unassembled WGS sequence"/>
</dbReference>
<evidence type="ECO:0000259" key="1">
    <source>
        <dbReference type="Pfam" id="PF01869"/>
    </source>
</evidence>
<evidence type="ECO:0000313" key="3">
    <source>
        <dbReference type="Proteomes" id="UP001597280"/>
    </source>
</evidence>
<organism evidence="2 3">
    <name type="scientific">Brachybacterium rhamnosum</name>
    <dbReference type="NCBI Taxonomy" id="173361"/>
    <lineage>
        <taxon>Bacteria</taxon>
        <taxon>Bacillati</taxon>
        <taxon>Actinomycetota</taxon>
        <taxon>Actinomycetes</taxon>
        <taxon>Micrococcales</taxon>
        <taxon>Dermabacteraceae</taxon>
        <taxon>Brachybacterium</taxon>
    </lineage>
</organism>
<dbReference type="RefSeq" id="WP_343903426.1">
    <property type="nucleotide sequence ID" value="NZ_BAAAIS010000001.1"/>
</dbReference>
<feature type="domain" description="ATPase BadF/BadG/BcrA/BcrD type" evidence="1">
    <location>
        <begin position="90"/>
        <end position="316"/>
    </location>
</feature>
<evidence type="ECO:0000313" key="2">
    <source>
        <dbReference type="EMBL" id="MFD1833811.1"/>
    </source>
</evidence>
<comment type="caution">
    <text evidence="2">The sequence shown here is derived from an EMBL/GenBank/DDBJ whole genome shotgun (WGS) entry which is preliminary data.</text>
</comment>
<name>A0ABW4PWI6_9MICO</name>
<keyword evidence="3" id="KW-1185">Reference proteome</keyword>
<dbReference type="PANTHER" id="PTHR43190:SF3">
    <property type="entry name" value="N-ACETYL-D-GLUCOSAMINE KINASE"/>
    <property type="match status" value="1"/>
</dbReference>
<dbReference type="InterPro" id="IPR002731">
    <property type="entry name" value="ATPase_BadF"/>
</dbReference>
<dbReference type="SUPFAM" id="SSF53067">
    <property type="entry name" value="Actin-like ATPase domain"/>
    <property type="match status" value="1"/>
</dbReference>
<dbReference type="Pfam" id="PF01869">
    <property type="entry name" value="BcrAD_BadFG"/>
    <property type="match status" value="1"/>
</dbReference>
<reference evidence="3" key="1">
    <citation type="journal article" date="2019" name="Int. J. Syst. Evol. Microbiol.">
        <title>The Global Catalogue of Microorganisms (GCM) 10K type strain sequencing project: providing services to taxonomists for standard genome sequencing and annotation.</title>
        <authorList>
            <consortium name="The Broad Institute Genomics Platform"/>
            <consortium name="The Broad Institute Genome Sequencing Center for Infectious Disease"/>
            <person name="Wu L."/>
            <person name="Ma J."/>
        </authorList>
    </citation>
    <scope>NUCLEOTIDE SEQUENCE [LARGE SCALE GENOMIC DNA]</scope>
    <source>
        <strain evidence="3">JCM 11650</strain>
    </source>
</reference>
<dbReference type="InterPro" id="IPR052519">
    <property type="entry name" value="Euk-type_GlcNAc_Kinase"/>
</dbReference>
<sequence>MGGGTSRGSTLLLGADVGGTHARLRLHLLDPRSGEAGEELLRREGPGANPGSAAPGALEALLDLVAAALVEGAALLAGVSRAEGAGPAARAVVVLGIAGAGPARHGRVERAVREGLGQRLTARSSPPCDQDLLDPADVHVVDDMVTAFAAGGTGGDGLLLLAGTGAAAVRFAGHRPVERSDGMGWLLGDAGSAVWIGREVLRAAAADLDRRGPSTSLSAAVLGELGLPAPGEPGTGDVRQAMIAAVDPLAPAAWGRFAPLTSEAAAAGDVVAARILDGAAEALLGTLDAVRDTGAGVGGTVVMTGSVLERSGTVRAGVRAGLEMRGLRTVRGAEPVHGALRLAAEHAARSAGPAR</sequence>
<protein>
    <submittedName>
        <fullName evidence="2">BadF/BadG/BcrA/BcrD ATPase family protein</fullName>
    </submittedName>
</protein>
<dbReference type="Gene3D" id="3.30.420.40">
    <property type="match status" value="2"/>
</dbReference>
<dbReference type="EMBL" id="JBHUFL010000001">
    <property type="protein sequence ID" value="MFD1833811.1"/>
    <property type="molecule type" value="Genomic_DNA"/>
</dbReference>